<dbReference type="AlphaFoldDB" id="A0A560F4S9"/>
<sequence length="275" mass="30281">MDSQPTLTLNDGRVMPQLGLGVWQTPDSQAAPVVGTALEAGYRLVDTAAIYGNEAGVGRGLRSTGITARSLFVTTKLWNDSHGTEAPVAALDHSLSRLGLPAVDLYLIHWPTPARARYVETWRALIALRETGKARSIGVSNFTTPQLAQLIEETGVVPAVNQIELHPRFQQRELRAFHEEHGIVTQSWSPLGQGKLLDHPVLVEIARKHERTPAQIVIRWHLDLGLGVIPKSATPHRIRDNIAVFDFRLDEADKARIAGLDDPRGRLGPHPDDFN</sequence>
<dbReference type="FunFam" id="3.20.20.100:FF:000002">
    <property type="entry name" value="2,5-diketo-D-gluconic acid reductase A"/>
    <property type="match status" value="1"/>
</dbReference>
<dbReference type="Gene3D" id="3.20.20.100">
    <property type="entry name" value="NADP-dependent oxidoreductase domain"/>
    <property type="match status" value="1"/>
</dbReference>
<dbReference type="InterPro" id="IPR023210">
    <property type="entry name" value="NADP_OxRdtase_dom"/>
</dbReference>
<dbReference type="PROSITE" id="PS00798">
    <property type="entry name" value="ALDOKETO_REDUCTASE_1"/>
    <property type="match status" value="1"/>
</dbReference>
<gene>
    <name evidence="9" type="ORF">FBZ89_11352</name>
</gene>
<comment type="catalytic activity">
    <reaction evidence="4">
        <text>hydroxyacetone + NADP(+) = methylglyoxal + NADPH + H(+)</text>
        <dbReference type="Rhea" id="RHEA:27986"/>
        <dbReference type="ChEBI" id="CHEBI:15378"/>
        <dbReference type="ChEBI" id="CHEBI:17158"/>
        <dbReference type="ChEBI" id="CHEBI:27957"/>
        <dbReference type="ChEBI" id="CHEBI:57783"/>
        <dbReference type="ChEBI" id="CHEBI:58349"/>
    </reaction>
</comment>
<dbReference type="Pfam" id="PF00248">
    <property type="entry name" value="Aldo_ket_red"/>
    <property type="match status" value="1"/>
</dbReference>
<feature type="active site" description="Proton donor" evidence="5">
    <location>
        <position position="51"/>
    </location>
</feature>
<evidence type="ECO:0000256" key="6">
    <source>
        <dbReference type="PIRSR" id="PIRSR000097-2"/>
    </source>
</evidence>
<dbReference type="PIRSF" id="PIRSF000097">
    <property type="entry name" value="AKR"/>
    <property type="match status" value="1"/>
</dbReference>
<dbReference type="OrthoDB" id="9768793at2"/>
<evidence type="ECO:0000256" key="7">
    <source>
        <dbReference type="PIRSR" id="PIRSR000097-3"/>
    </source>
</evidence>
<keyword evidence="2" id="KW-0521">NADP</keyword>
<dbReference type="PANTHER" id="PTHR43827">
    <property type="entry name" value="2,5-DIKETO-D-GLUCONIC ACID REDUCTASE"/>
    <property type="match status" value="1"/>
</dbReference>
<evidence type="ECO:0000256" key="1">
    <source>
        <dbReference type="ARBA" id="ARBA00007905"/>
    </source>
</evidence>
<dbReference type="PANTHER" id="PTHR43827:SF3">
    <property type="entry name" value="NADP-DEPENDENT OXIDOREDUCTASE DOMAIN-CONTAINING PROTEIN"/>
    <property type="match status" value="1"/>
</dbReference>
<protein>
    <submittedName>
        <fullName evidence="9">2,5-diketo-D-gluconate reductase A</fullName>
    </submittedName>
</protein>
<accession>A0A560F4S9</accession>
<evidence type="ECO:0000259" key="8">
    <source>
        <dbReference type="Pfam" id="PF00248"/>
    </source>
</evidence>
<dbReference type="InterPro" id="IPR036812">
    <property type="entry name" value="NAD(P)_OxRdtase_dom_sf"/>
</dbReference>
<dbReference type="EMBL" id="VITN01000013">
    <property type="protein sequence ID" value="TWB16642.1"/>
    <property type="molecule type" value="Genomic_DNA"/>
</dbReference>
<dbReference type="InterPro" id="IPR018170">
    <property type="entry name" value="Aldo/ket_reductase_CS"/>
</dbReference>
<comment type="caution">
    <text evidence="9">The sequence shown here is derived from an EMBL/GenBank/DDBJ whole genome shotgun (WGS) entry which is preliminary data.</text>
</comment>
<dbReference type="PROSITE" id="PS00062">
    <property type="entry name" value="ALDOKETO_REDUCTASE_2"/>
    <property type="match status" value="1"/>
</dbReference>
<dbReference type="PRINTS" id="PR00069">
    <property type="entry name" value="ALDKETRDTASE"/>
</dbReference>
<dbReference type="GO" id="GO:0016616">
    <property type="term" value="F:oxidoreductase activity, acting on the CH-OH group of donors, NAD or NADP as acceptor"/>
    <property type="evidence" value="ECO:0007669"/>
    <property type="project" value="UniProtKB-ARBA"/>
</dbReference>
<evidence type="ECO:0000313" key="9">
    <source>
        <dbReference type="EMBL" id="TWB16642.1"/>
    </source>
</evidence>
<evidence type="ECO:0000256" key="4">
    <source>
        <dbReference type="ARBA" id="ARBA00049445"/>
    </source>
</evidence>
<name>A0A560F4S9_9PROT</name>
<dbReference type="SUPFAM" id="SSF51430">
    <property type="entry name" value="NAD(P)-linked oxidoreductase"/>
    <property type="match status" value="1"/>
</dbReference>
<feature type="site" description="Lowers pKa of active site Tyr" evidence="7">
    <location>
        <position position="76"/>
    </location>
</feature>
<keyword evidence="3" id="KW-0560">Oxidoreductase</keyword>
<dbReference type="Proteomes" id="UP000319859">
    <property type="component" value="Unassembled WGS sequence"/>
</dbReference>
<comment type="similarity">
    <text evidence="1">Belongs to the aldo/keto reductase family.</text>
</comment>
<organism evidence="9 10">
    <name type="scientific">Nitrospirillum amazonense</name>
    <dbReference type="NCBI Taxonomy" id="28077"/>
    <lineage>
        <taxon>Bacteria</taxon>
        <taxon>Pseudomonadati</taxon>
        <taxon>Pseudomonadota</taxon>
        <taxon>Alphaproteobacteria</taxon>
        <taxon>Rhodospirillales</taxon>
        <taxon>Azospirillaceae</taxon>
        <taxon>Nitrospirillum</taxon>
    </lineage>
</organism>
<evidence type="ECO:0000256" key="5">
    <source>
        <dbReference type="PIRSR" id="PIRSR000097-1"/>
    </source>
</evidence>
<evidence type="ECO:0000313" key="10">
    <source>
        <dbReference type="Proteomes" id="UP000319859"/>
    </source>
</evidence>
<reference evidence="9 10" key="1">
    <citation type="submission" date="2019-06" db="EMBL/GenBank/DDBJ databases">
        <title>Genomic Encyclopedia of Type Strains, Phase IV (KMG-V): Genome sequencing to study the core and pangenomes of soil and plant-associated prokaryotes.</title>
        <authorList>
            <person name="Whitman W."/>
        </authorList>
    </citation>
    <scope>NUCLEOTIDE SEQUENCE [LARGE SCALE GENOMIC DNA]</scope>
    <source>
        <strain evidence="9 10">BR 11880</strain>
    </source>
</reference>
<feature type="binding site" evidence="6">
    <location>
        <position position="109"/>
    </location>
    <ligand>
        <name>substrate</name>
    </ligand>
</feature>
<dbReference type="InterPro" id="IPR020471">
    <property type="entry name" value="AKR"/>
</dbReference>
<proteinExistence type="inferred from homology"/>
<evidence type="ECO:0000256" key="2">
    <source>
        <dbReference type="ARBA" id="ARBA00022857"/>
    </source>
</evidence>
<feature type="domain" description="NADP-dependent oxidoreductase" evidence="8">
    <location>
        <begin position="18"/>
        <end position="261"/>
    </location>
</feature>
<dbReference type="RefSeq" id="WP_145751488.1">
    <property type="nucleotide sequence ID" value="NZ_VITN01000013.1"/>
</dbReference>
<evidence type="ECO:0000256" key="3">
    <source>
        <dbReference type="ARBA" id="ARBA00023002"/>
    </source>
</evidence>